<comment type="caution">
    <text evidence="4">The sequence shown here is derived from an EMBL/GenBank/DDBJ whole genome shotgun (WGS) entry which is preliminary data.</text>
</comment>
<gene>
    <name evidence="4" type="ORF">RM609_15495</name>
</gene>
<dbReference type="Pfam" id="PF20597">
    <property type="entry name" value="pAdhesive_15"/>
    <property type="match status" value="1"/>
</dbReference>
<keyword evidence="2" id="KW-0472">Membrane</keyword>
<feature type="region of interest" description="Disordered" evidence="1">
    <location>
        <begin position="408"/>
        <end position="428"/>
    </location>
</feature>
<evidence type="ECO:0000313" key="5">
    <source>
        <dbReference type="Proteomes" id="UP001180531"/>
    </source>
</evidence>
<feature type="region of interest" description="Disordered" evidence="1">
    <location>
        <begin position="374"/>
        <end position="396"/>
    </location>
</feature>
<sequence>MHPMQHPRPMQHKEYVRWLRVNRPAASVMALLSLIGGTLLACAFSMMGTEDSAPVAGPGPCVPGTCPGAYPEPNNGPVTSRDNGVNIFVGGDYTVRQAAADAEGRIVVLGDFDVSKAAGVPPAYNVGVVGTGSRVPPENGSPFLRIGGDLKVAAGQRLVAEQGPVSGTVAYAGSVHTGTVSPKAVRDVGTVALYGPLREEVTSASNCYAYERGVARRSTGTAVNQGAATVFTGDGRSRLQVFNAPFDLVAPGGGAQELLFRYVPDGATVLVNVTNPDGGTARAVSTSSGRLTGVRRERLLWNFPDAKEVRLTGGGQLDGTVLVGRRSSVTRVTLPGVNGRFFTAGSLIHESGTGAVGQALHAYPFDGSLPDCGTTVPADPADSGEPLPLPVPSGPAAPAVGPAGLAGAPGASWAPAQDAPVAGDGHELARTGPPMGAYMTAGTALVAAGAGLALVVLFRTRMRVVE</sequence>
<accession>A0ABU2SPB3</accession>
<evidence type="ECO:0000256" key="2">
    <source>
        <dbReference type="SAM" id="Phobius"/>
    </source>
</evidence>
<organism evidence="4 5">
    <name type="scientific">Streptomyces hesseae</name>
    <dbReference type="NCBI Taxonomy" id="3075519"/>
    <lineage>
        <taxon>Bacteria</taxon>
        <taxon>Bacillati</taxon>
        <taxon>Actinomycetota</taxon>
        <taxon>Actinomycetes</taxon>
        <taxon>Kitasatosporales</taxon>
        <taxon>Streptomycetaceae</taxon>
        <taxon>Streptomyces</taxon>
    </lineage>
</organism>
<reference evidence="4" key="1">
    <citation type="submission" date="2024-05" db="EMBL/GenBank/DDBJ databases">
        <title>30 novel species of actinomycetes from the DSMZ collection.</title>
        <authorList>
            <person name="Nouioui I."/>
        </authorList>
    </citation>
    <scope>NUCLEOTIDE SEQUENCE</scope>
    <source>
        <strain evidence="4">DSM 40473</strain>
    </source>
</reference>
<feature type="transmembrane region" description="Helical" evidence="2">
    <location>
        <begin position="435"/>
        <end position="458"/>
    </location>
</feature>
<evidence type="ECO:0000256" key="1">
    <source>
        <dbReference type="SAM" id="MobiDB-lite"/>
    </source>
</evidence>
<dbReference type="Proteomes" id="UP001180531">
    <property type="component" value="Unassembled WGS sequence"/>
</dbReference>
<feature type="domain" description="Choice-of-anchor A" evidence="3">
    <location>
        <begin position="86"/>
        <end position="322"/>
    </location>
</feature>
<keyword evidence="5" id="KW-1185">Reference proteome</keyword>
<keyword evidence="2" id="KW-1133">Transmembrane helix</keyword>
<evidence type="ECO:0000313" key="4">
    <source>
        <dbReference type="EMBL" id="MDT0450466.1"/>
    </source>
</evidence>
<keyword evidence="2" id="KW-0812">Transmembrane</keyword>
<protein>
    <submittedName>
        <fullName evidence="4">Choice-of-anchor A family protein</fullName>
    </submittedName>
</protein>
<dbReference type="NCBIfam" id="TIGR04215">
    <property type="entry name" value="choice_anch_A"/>
    <property type="match status" value="1"/>
</dbReference>
<evidence type="ECO:0000259" key="3">
    <source>
        <dbReference type="Pfam" id="PF20597"/>
    </source>
</evidence>
<dbReference type="InterPro" id="IPR026588">
    <property type="entry name" value="Choice_anch_A"/>
</dbReference>
<proteinExistence type="predicted"/>
<name>A0ABU2SPB3_9ACTN</name>
<dbReference type="RefSeq" id="WP_311611320.1">
    <property type="nucleotide sequence ID" value="NZ_JAVRFI010000008.1"/>
</dbReference>
<dbReference type="EMBL" id="JAVRFI010000008">
    <property type="protein sequence ID" value="MDT0450466.1"/>
    <property type="molecule type" value="Genomic_DNA"/>
</dbReference>